<evidence type="ECO:0000259" key="2">
    <source>
        <dbReference type="PROSITE" id="PS50943"/>
    </source>
</evidence>
<dbReference type="InterPro" id="IPR052345">
    <property type="entry name" value="Rad_response_metalloprotease"/>
</dbReference>
<proteinExistence type="inferred from homology"/>
<dbReference type="InterPro" id="IPR001387">
    <property type="entry name" value="Cro/C1-type_HTH"/>
</dbReference>
<gene>
    <name evidence="3" type="ORF">FHR92_003027</name>
</gene>
<comment type="similarity">
    <text evidence="1">Belongs to the short-chain fatty acyl-CoA assimilation regulator (ScfR) family.</text>
</comment>
<dbReference type="PROSITE" id="PS50943">
    <property type="entry name" value="HTH_CROC1"/>
    <property type="match status" value="1"/>
</dbReference>
<evidence type="ECO:0000313" key="4">
    <source>
        <dbReference type="Proteomes" id="UP000567067"/>
    </source>
</evidence>
<dbReference type="RefSeq" id="WP_182536770.1">
    <property type="nucleotide sequence ID" value="NZ_JACJIP010000019.1"/>
</dbReference>
<organism evidence="3 4">
    <name type="scientific">Fontibacillus solani</name>
    <dbReference type="NCBI Taxonomy" id="1572857"/>
    <lineage>
        <taxon>Bacteria</taxon>
        <taxon>Bacillati</taxon>
        <taxon>Bacillota</taxon>
        <taxon>Bacilli</taxon>
        <taxon>Bacillales</taxon>
        <taxon>Paenibacillaceae</taxon>
        <taxon>Fontibacillus</taxon>
    </lineage>
</organism>
<comment type="caution">
    <text evidence="3">The sequence shown here is derived from an EMBL/GenBank/DDBJ whole genome shotgun (WGS) entry which is preliminary data.</text>
</comment>
<dbReference type="PANTHER" id="PTHR43236">
    <property type="entry name" value="ANTITOXIN HIGA1"/>
    <property type="match status" value="1"/>
</dbReference>
<accession>A0A7W3SUV3</accession>
<evidence type="ECO:0000313" key="3">
    <source>
        <dbReference type="EMBL" id="MBA9086549.1"/>
    </source>
</evidence>
<dbReference type="Pfam" id="PF06114">
    <property type="entry name" value="Peptidase_M78"/>
    <property type="match status" value="1"/>
</dbReference>
<dbReference type="Proteomes" id="UP000567067">
    <property type="component" value="Unassembled WGS sequence"/>
</dbReference>
<dbReference type="Pfam" id="PF01381">
    <property type="entry name" value="HTH_3"/>
    <property type="match status" value="1"/>
</dbReference>
<dbReference type="CDD" id="cd00093">
    <property type="entry name" value="HTH_XRE"/>
    <property type="match status" value="1"/>
</dbReference>
<reference evidence="3 4" key="1">
    <citation type="submission" date="2020-08" db="EMBL/GenBank/DDBJ databases">
        <title>Genomic Encyclopedia of Type Strains, Phase III (KMG-III): the genomes of soil and plant-associated and newly described type strains.</title>
        <authorList>
            <person name="Whitman W."/>
        </authorList>
    </citation>
    <scope>NUCLEOTIDE SEQUENCE [LARGE SCALE GENOMIC DNA]</scope>
    <source>
        <strain evidence="3 4">CECT 8693</strain>
    </source>
</reference>
<name>A0A7W3SUV3_9BACL</name>
<dbReference type="GO" id="GO:0003677">
    <property type="term" value="F:DNA binding"/>
    <property type="evidence" value="ECO:0007669"/>
    <property type="project" value="InterPro"/>
</dbReference>
<protein>
    <submittedName>
        <fullName evidence="3">Zn-dependent peptidase ImmA (M78 family)/transcriptional regulator with XRE-family HTH domain</fullName>
    </submittedName>
</protein>
<evidence type="ECO:0000256" key="1">
    <source>
        <dbReference type="ARBA" id="ARBA00007227"/>
    </source>
</evidence>
<dbReference type="EMBL" id="JACJIP010000019">
    <property type="protein sequence ID" value="MBA9086549.1"/>
    <property type="molecule type" value="Genomic_DNA"/>
</dbReference>
<dbReference type="AlphaFoldDB" id="A0A7W3SUV3"/>
<dbReference type="SMART" id="SM00530">
    <property type="entry name" value="HTH_XRE"/>
    <property type="match status" value="1"/>
</dbReference>
<feature type="domain" description="HTH cro/C1-type" evidence="2">
    <location>
        <begin position="15"/>
        <end position="69"/>
    </location>
</feature>
<dbReference type="SUPFAM" id="SSF47413">
    <property type="entry name" value="lambda repressor-like DNA-binding domains"/>
    <property type="match status" value="1"/>
</dbReference>
<dbReference type="InterPro" id="IPR010982">
    <property type="entry name" value="Lambda_DNA-bd_dom_sf"/>
</dbReference>
<dbReference type="InterPro" id="IPR010359">
    <property type="entry name" value="IrrE_HExxH"/>
</dbReference>
<dbReference type="Gene3D" id="1.10.10.2910">
    <property type="match status" value="1"/>
</dbReference>
<dbReference type="PANTHER" id="PTHR43236:SF1">
    <property type="entry name" value="BLL7220 PROTEIN"/>
    <property type="match status" value="1"/>
</dbReference>
<sequence>MIQDRHHSVFNGKKLEEARKIRNMTLEEVASLANVSHQSISKYEKNRATPNIEMLNKLSEILCFELSFFYTAEIKDDVYSNAFIYRSKASVAKKYRDQTESQIGLIDLVVKNIKSRVKMPSFDQSLLKQVNPNVFSPTLDNEIEEIAKNIRKKFGLSDGPISNLTALCEKLGIYIVYLNLNHQGIDACSVLIDDVPYIVLNKDITSAVRLRFNIAHELGHIILHLRYSKKTLAKKEITKIVEYEANRLGISLLLPESGLTKDLSSLGLDYLLILKKHWLVSVQAIVYRAEQLELFTPEYALYLRQQISRKKWRLQEPFDNEIIPEAPKLLAHALKYLAEKMDTSLSQISFQTGVREEELLEIFVYDKTIFSSVKETNLVRVK</sequence>
<keyword evidence="4" id="KW-1185">Reference proteome</keyword>
<dbReference type="Gene3D" id="1.10.260.40">
    <property type="entry name" value="lambda repressor-like DNA-binding domains"/>
    <property type="match status" value="1"/>
</dbReference>